<protein>
    <submittedName>
        <fullName evidence="1">Uncharacterized protein</fullName>
    </submittedName>
</protein>
<proteinExistence type="predicted"/>
<evidence type="ECO:0000313" key="1">
    <source>
        <dbReference type="EMBL" id="VAW25069.1"/>
    </source>
</evidence>
<gene>
    <name evidence="1" type="ORF">MNBD_ALPHA11-981</name>
</gene>
<reference evidence="1" key="1">
    <citation type="submission" date="2018-06" db="EMBL/GenBank/DDBJ databases">
        <authorList>
            <person name="Zhirakovskaya E."/>
        </authorList>
    </citation>
    <scope>NUCLEOTIDE SEQUENCE</scope>
</reference>
<accession>A0A3B0UKL7</accession>
<organism evidence="1">
    <name type="scientific">hydrothermal vent metagenome</name>
    <dbReference type="NCBI Taxonomy" id="652676"/>
    <lineage>
        <taxon>unclassified sequences</taxon>
        <taxon>metagenomes</taxon>
        <taxon>ecological metagenomes</taxon>
    </lineage>
</organism>
<sequence length="44" mass="5166">MQLCKKIELYNYKKPRHTDFTAKISNNEQNEAVVEVATNKSYAF</sequence>
<dbReference type="AlphaFoldDB" id="A0A3B0UKL7"/>
<name>A0A3B0UKL7_9ZZZZ</name>
<dbReference type="EMBL" id="UOEQ01000578">
    <property type="protein sequence ID" value="VAW25069.1"/>
    <property type="molecule type" value="Genomic_DNA"/>
</dbReference>